<dbReference type="EC" id="3.5.1.44" evidence="3"/>
<dbReference type="PANTHER" id="PTHR35147:SF2">
    <property type="entry name" value="CHEMORECEPTOR GLUTAMINE DEAMIDASE CHED-RELATED"/>
    <property type="match status" value="1"/>
</dbReference>
<dbReference type="InterPro" id="IPR011324">
    <property type="entry name" value="Cytotoxic_necrot_fac-like_cat"/>
</dbReference>
<dbReference type="Pfam" id="PF03975">
    <property type="entry name" value="CheD"/>
    <property type="match status" value="1"/>
</dbReference>
<evidence type="ECO:0000256" key="2">
    <source>
        <dbReference type="ARBA" id="ARBA00022801"/>
    </source>
</evidence>
<comment type="similarity">
    <text evidence="3">Belongs to the CheD family.</text>
</comment>
<comment type="function">
    <text evidence="3">Probably deamidates glutamine residues to glutamate on methyl-accepting chemotaxis receptors (MCPs), playing an important role in chemotaxis.</text>
</comment>
<gene>
    <name evidence="3 4" type="primary">cheD</name>
    <name evidence="4" type="ORF">EBB06_04120</name>
</gene>
<accession>A0ABY0FFK0</accession>
<comment type="catalytic activity">
    <reaction evidence="3">
        <text>L-glutaminyl-[protein] + H2O = L-glutamyl-[protein] + NH4(+)</text>
        <dbReference type="Rhea" id="RHEA:16441"/>
        <dbReference type="Rhea" id="RHEA-COMP:10207"/>
        <dbReference type="Rhea" id="RHEA-COMP:10208"/>
        <dbReference type="ChEBI" id="CHEBI:15377"/>
        <dbReference type="ChEBI" id="CHEBI:28938"/>
        <dbReference type="ChEBI" id="CHEBI:29973"/>
        <dbReference type="ChEBI" id="CHEBI:30011"/>
        <dbReference type="EC" id="3.5.1.44"/>
    </reaction>
</comment>
<dbReference type="InterPro" id="IPR005659">
    <property type="entry name" value="Chemorcpt_Glu_NH3ase_CheD"/>
</dbReference>
<dbReference type="HAMAP" id="MF_01440">
    <property type="entry name" value="CheD"/>
    <property type="match status" value="1"/>
</dbReference>
<dbReference type="RefSeq" id="WP_129211762.1">
    <property type="nucleotide sequence ID" value="NZ_REGR01000002.1"/>
</dbReference>
<proteinExistence type="inferred from homology"/>
<evidence type="ECO:0000256" key="3">
    <source>
        <dbReference type="HAMAP-Rule" id="MF_01440"/>
    </source>
</evidence>
<dbReference type="CDD" id="cd16352">
    <property type="entry name" value="CheD"/>
    <property type="match status" value="1"/>
</dbReference>
<protein>
    <recommendedName>
        <fullName evidence="3">Probable chemoreceptor glutamine deamidase CheD</fullName>
        <ecNumber evidence="3">3.5.1.44</ecNumber>
    </recommendedName>
</protein>
<keyword evidence="1 3" id="KW-0145">Chemotaxis</keyword>
<dbReference type="SUPFAM" id="SSF64438">
    <property type="entry name" value="CNF1/YfiH-like putative cysteine hydrolases"/>
    <property type="match status" value="1"/>
</dbReference>
<dbReference type="EMBL" id="REGR01000002">
    <property type="protein sequence ID" value="RXZ45085.1"/>
    <property type="molecule type" value="Genomic_DNA"/>
</dbReference>
<dbReference type="Proteomes" id="UP000290682">
    <property type="component" value="Unassembled WGS sequence"/>
</dbReference>
<evidence type="ECO:0000313" key="5">
    <source>
        <dbReference type="Proteomes" id="UP000290682"/>
    </source>
</evidence>
<dbReference type="Gene3D" id="3.30.1330.200">
    <property type="match status" value="1"/>
</dbReference>
<keyword evidence="5" id="KW-1185">Reference proteome</keyword>
<dbReference type="InterPro" id="IPR038592">
    <property type="entry name" value="CheD-like_sf"/>
</dbReference>
<dbReference type="NCBIfam" id="NF010013">
    <property type="entry name" value="PRK13487.1"/>
    <property type="match status" value="1"/>
</dbReference>
<evidence type="ECO:0000313" key="4">
    <source>
        <dbReference type="EMBL" id="RXZ45085.1"/>
    </source>
</evidence>
<reference evidence="4 5" key="1">
    <citation type="submission" date="2018-10" db="EMBL/GenBank/DDBJ databases">
        <title>Draft genome of Fastidiocella sp. strain 375T, a bacterium isolated from a karstic cave dripping water.</title>
        <authorList>
            <person name="Coelho C."/>
            <person name="Verissimo A."/>
            <person name="Tiago I."/>
        </authorList>
    </citation>
    <scope>NUCLEOTIDE SEQUENCE [LARGE SCALE GENOMIC DNA]</scope>
    <source>
        <strain evidence="4 5">CAVE-375</strain>
    </source>
</reference>
<sequence>MSVLSAGHPYFERHFQHQAVKLLPGEYLATRPGVLLVTVLGSCVAACLRDPVSGVSGMNHFMLPDTSGREGNALTLARFGVHAMALLINDMLKLGAERQRIEAKVFGAGSVLEGMDKLNVGELNARFVCDYLAREQIPVVAEDLLGDSARKVYFFSSNGKVMVKRILPDKLPGVVAEEVRYRRTLGGGDAGGEVELFVV</sequence>
<organism evidence="4 5">
    <name type="scientific">Crenobacter cavernae</name>
    <dbReference type="NCBI Taxonomy" id="2290923"/>
    <lineage>
        <taxon>Bacteria</taxon>
        <taxon>Pseudomonadati</taxon>
        <taxon>Pseudomonadota</taxon>
        <taxon>Betaproteobacteria</taxon>
        <taxon>Neisseriales</taxon>
        <taxon>Neisseriaceae</taxon>
        <taxon>Crenobacter</taxon>
    </lineage>
</organism>
<dbReference type="PANTHER" id="PTHR35147">
    <property type="entry name" value="CHEMORECEPTOR GLUTAMINE DEAMIDASE CHED-RELATED"/>
    <property type="match status" value="1"/>
</dbReference>
<evidence type="ECO:0000256" key="1">
    <source>
        <dbReference type="ARBA" id="ARBA00022500"/>
    </source>
</evidence>
<comment type="caution">
    <text evidence="4">The sequence shown here is derived from an EMBL/GenBank/DDBJ whole genome shotgun (WGS) entry which is preliminary data.</text>
</comment>
<name>A0ABY0FFK0_9NEIS</name>
<keyword evidence="2 3" id="KW-0378">Hydrolase</keyword>